<dbReference type="GO" id="GO:0016740">
    <property type="term" value="F:transferase activity"/>
    <property type="evidence" value="ECO:0007669"/>
    <property type="project" value="UniProtKB-KW"/>
</dbReference>
<dbReference type="Gene3D" id="3.40.50.2000">
    <property type="entry name" value="Glycogen Phosphorylase B"/>
    <property type="match status" value="1"/>
</dbReference>
<comment type="pathway">
    <text evidence="1">Protein modification; protein glycosylation.</text>
</comment>
<dbReference type="Gene3D" id="3.40.50.11380">
    <property type="match status" value="1"/>
</dbReference>
<gene>
    <name evidence="6" type="ORF">M0654_09075</name>
</gene>
<keyword evidence="4" id="KW-0802">TPR repeat</keyword>
<feature type="domain" description="O-GlcNAc transferase C-terminal" evidence="5">
    <location>
        <begin position="251"/>
        <end position="402"/>
    </location>
</feature>
<evidence type="ECO:0000256" key="2">
    <source>
        <dbReference type="ARBA" id="ARBA00022679"/>
    </source>
</evidence>
<keyword evidence="3" id="KW-0677">Repeat</keyword>
<dbReference type="InterPro" id="IPR011990">
    <property type="entry name" value="TPR-like_helical_dom_sf"/>
</dbReference>
<dbReference type="SUPFAM" id="SSF53756">
    <property type="entry name" value="UDP-Glycosyltransferase/glycogen phosphorylase"/>
    <property type="match status" value="1"/>
</dbReference>
<dbReference type="Pfam" id="PF13844">
    <property type="entry name" value="Glyco_transf_41"/>
    <property type="match status" value="2"/>
</dbReference>
<evidence type="ECO:0000313" key="7">
    <source>
        <dbReference type="Proteomes" id="UP001202827"/>
    </source>
</evidence>
<organism evidence="6 7">
    <name type="scientific">Neorhizobium turbinariae</name>
    <dbReference type="NCBI Taxonomy" id="2937795"/>
    <lineage>
        <taxon>Bacteria</taxon>
        <taxon>Pseudomonadati</taxon>
        <taxon>Pseudomonadota</taxon>
        <taxon>Alphaproteobacteria</taxon>
        <taxon>Hyphomicrobiales</taxon>
        <taxon>Rhizobiaceae</taxon>
        <taxon>Rhizobium/Agrobacterium group</taxon>
        <taxon>Neorhizobium</taxon>
    </lineage>
</organism>
<evidence type="ECO:0000259" key="5">
    <source>
        <dbReference type="Pfam" id="PF13844"/>
    </source>
</evidence>
<sequence length="638" mass="73839">MSQNPLFSAAKKSFRRGEYTETLTVLNKLLDMQADAATYCLLAKTLACLDMKREAAHAYQLAAEAGGKEEFAYREEAMKLWYELNEFDNALAVGRPLAEKAQRDANLAFYIASCFLHKKDKDIVRVYIKVLAESDNSKHNSLAVLLLTNMPEDARDRQIMRLLLKRYPQSTFLIQSYLVTCREVNDYDGMAKYQPVLDRLLEMGDLKFLKHESPFYNLHWLPDEAINKIVAHDPAAVPESHTRERRQMPHTWGKRIRVGYVSSDFWSAHATMKLVRGVLEHHDREKFDITLFCYTDKVYVEPDEIREKWGKIVNIRDMSIEEAAQTIRDHEIDILVDLKGQTRFSRSTILNHKAAPIHVAWLGFPGTTVNIDLDYVIGDHYVLPDESKPHYWEKFVRLPECYQPNDPIYRPKMIPLTRKDANLPEDMFVFASLNASRKISTENIELWIRILKATPDSMIWVLCTSNEAHDNIIKKITSAGINRKRIKFTPLVSYEEHVSRMGLADLGLDTFPVNGHTTTSEQLWANLPVLTKKGNHFASRVSESLLNAIGLPELVAESEEAYFQKAVALYENRELIKSYKERLVENKRIKPLFDHDRFRQHLEKAYEMMVDRARQNLEPDHIDVPVLPPRTEPFFVSE</sequence>
<feature type="domain" description="O-GlcNAc transferase C-terminal" evidence="5">
    <location>
        <begin position="413"/>
        <end position="601"/>
    </location>
</feature>
<dbReference type="SUPFAM" id="SSF48452">
    <property type="entry name" value="TPR-like"/>
    <property type="match status" value="1"/>
</dbReference>
<reference evidence="6 7" key="1">
    <citation type="submission" date="2022-04" db="EMBL/GenBank/DDBJ databases">
        <title>Rhizobium coralii sp. nov., isolated from coral Turbinaria peltata.</title>
        <authorList>
            <person name="Sun H."/>
        </authorList>
    </citation>
    <scope>NUCLEOTIDE SEQUENCE [LARGE SCALE GENOMIC DNA]</scope>
    <source>
        <strain evidence="6 7">NTR19</strain>
    </source>
</reference>
<evidence type="ECO:0000256" key="3">
    <source>
        <dbReference type="ARBA" id="ARBA00022737"/>
    </source>
</evidence>
<dbReference type="InterPro" id="IPR029489">
    <property type="entry name" value="OGT/SEC/SPY_C"/>
</dbReference>
<dbReference type="PANTHER" id="PTHR44998:SF1">
    <property type="entry name" value="UDP-N-ACETYLGLUCOSAMINE--PEPTIDE N-ACETYLGLUCOSAMINYLTRANSFERASE 110 KDA SUBUNIT"/>
    <property type="match status" value="1"/>
</dbReference>
<name>A0ABT0IQH8_9HYPH</name>
<evidence type="ECO:0000256" key="4">
    <source>
        <dbReference type="ARBA" id="ARBA00022803"/>
    </source>
</evidence>
<accession>A0ABT0IQH8</accession>
<evidence type="ECO:0000256" key="1">
    <source>
        <dbReference type="ARBA" id="ARBA00004922"/>
    </source>
</evidence>
<proteinExistence type="predicted"/>
<keyword evidence="7" id="KW-1185">Reference proteome</keyword>
<dbReference type="PANTHER" id="PTHR44998">
    <property type="match status" value="1"/>
</dbReference>
<evidence type="ECO:0000313" key="6">
    <source>
        <dbReference type="EMBL" id="MCK8780134.1"/>
    </source>
</evidence>
<dbReference type="RefSeq" id="WP_248682816.1">
    <property type="nucleotide sequence ID" value="NZ_JALPRY010000010.1"/>
</dbReference>
<keyword evidence="2 6" id="KW-0808">Transferase</keyword>
<dbReference type="EMBL" id="JALPRY010000010">
    <property type="protein sequence ID" value="MCK8780134.1"/>
    <property type="molecule type" value="Genomic_DNA"/>
</dbReference>
<protein>
    <submittedName>
        <fullName evidence="6">Glycosyl transferase</fullName>
    </submittedName>
</protein>
<comment type="caution">
    <text evidence="6">The sequence shown here is derived from an EMBL/GenBank/DDBJ whole genome shotgun (WGS) entry which is preliminary data.</text>
</comment>
<dbReference type="Proteomes" id="UP001202827">
    <property type="component" value="Unassembled WGS sequence"/>
</dbReference>